<dbReference type="SUPFAM" id="SSF49899">
    <property type="entry name" value="Concanavalin A-like lectins/glucanases"/>
    <property type="match status" value="2"/>
</dbReference>
<dbReference type="AlphaFoldDB" id="A0A3P7PHT9"/>
<dbReference type="PANTHER" id="PTHR11346">
    <property type="entry name" value="GALECTIN"/>
    <property type="match status" value="1"/>
</dbReference>
<dbReference type="GO" id="GO:0016936">
    <property type="term" value="F:galactoside binding"/>
    <property type="evidence" value="ECO:0007669"/>
    <property type="project" value="TreeGrafter"/>
</dbReference>
<keyword evidence="5" id="KW-1185">Reference proteome</keyword>
<gene>
    <name evidence="4" type="ORF">CGOC_LOCUS8606</name>
</gene>
<dbReference type="CDD" id="cd00070">
    <property type="entry name" value="GLECT"/>
    <property type="match status" value="1"/>
</dbReference>
<dbReference type="SMART" id="SM00908">
    <property type="entry name" value="Gal-bind_lectin"/>
    <property type="match status" value="1"/>
</dbReference>
<evidence type="ECO:0000259" key="3">
    <source>
        <dbReference type="PROSITE" id="PS51304"/>
    </source>
</evidence>
<dbReference type="Pfam" id="PF00337">
    <property type="entry name" value="Gal-bind_lectin"/>
    <property type="match status" value="2"/>
</dbReference>
<dbReference type="GO" id="GO:0030246">
    <property type="term" value="F:carbohydrate binding"/>
    <property type="evidence" value="ECO:0007669"/>
    <property type="project" value="UniProtKB-UniRule"/>
</dbReference>
<protein>
    <recommendedName>
        <fullName evidence="2">Galectin</fullName>
    </recommendedName>
</protein>
<evidence type="ECO:0000313" key="5">
    <source>
        <dbReference type="Proteomes" id="UP000271889"/>
    </source>
</evidence>
<evidence type="ECO:0000313" key="4">
    <source>
        <dbReference type="EMBL" id="VDN19592.1"/>
    </source>
</evidence>
<dbReference type="SMART" id="SM00276">
    <property type="entry name" value="GLECT"/>
    <property type="match status" value="1"/>
</dbReference>
<reference evidence="4 5" key="1">
    <citation type="submission" date="2018-11" db="EMBL/GenBank/DDBJ databases">
        <authorList>
            <consortium name="Pathogen Informatics"/>
        </authorList>
    </citation>
    <scope>NUCLEOTIDE SEQUENCE [LARGE SCALE GENOMIC DNA]</scope>
</reference>
<dbReference type="Gene3D" id="2.60.120.200">
    <property type="match status" value="1"/>
</dbReference>
<feature type="domain" description="Galectin" evidence="3">
    <location>
        <begin position="32"/>
        <end position="200"/>
    </location>
</feature>
<dbReference type="PROSITE" id="PS51304">
    <property type="entry name" value="GALECTIN"/>
    <property type="match status" value="1"/>
</dbReference>
<keyword evidence="1 2" id="KW-0430">Lectin</keyword>
<proteinExistence type="predicted"/>
<dbReference type="EMBL" id="UYRV01104492">
    <property type="protein sequence ID" value="VDN19592.1"/>
    <property type="molecule type" value="Genomic_DNA"/>
</dbReference>
<accession>A0A3P7PHT9</accession>
<dbReference type="InterPro" id="IPR013320">
    <property type="entry name" value="ConA-like_dom_sf"/>
</dbReference>
<dbReference type="PANTHER" id="PTHR11346:SF116">
    <property type="entry name" value="GALECTIN"/>
    <property type="match status" value="1"/>
</dbReference>
<evidence type="ECO:0000256" key="2">
    <source>
        <dbReference type="RuleBase" id="RU102079"/>
    </source>
</evidence>
<dbReference type="OrthoDB" id="6251307at2759"/>
<sequence>MGYDAIEYLQINGDCTLSGVHWGGRYYIIPYKTDFPDRKLRAGQRILMHAIPKGNRWNLDLLGRGDDILFHFNPRFRDKQIVRNSFKGGEWGREEREGPFPFEKNHGFNLEVENEPYSIQVSLRGVLLWVSVVYRTLTISLSSHLILNDLLHEQKFENFLQIFVNNERIGTFAHRTPHPTEDYTGMRIDGDVEVTNIEFV</sequence>
<dbReference type="Proteomes" id="UP000271889">
    <property type="component" value="Unassembled WGS sequence"/>
</dbReference>
<name>A0A3P7PHT9_CYLGO</name>
<dbReference type="InterPro" id="IPR001079">
    <property type="entry name" value="Galectin_CRD"/>
</dbReference>
<evidence type="ECO:0000256" key="1">
    <source>
        <dbReference type="ARBA" id="ARBA00022734"/>
    </source>
</evidence>
<dbReference type="InterPro" id="IPR044156">
    <property type="entry name" value="Galectin-like"/>
</dbReference>
<organism evidence="4 5">
    <name type="scientific">Cylicostephanus goldi</name>
    <name type="common">Nematode worm</name>
    <dbReference type="NCBI Taxonomy" id="71465"/>
    <lineage>
        <taxon>Eukaryota</taxon>
        <taxon>Metazoa</taxon>
        <taxon>Ecdysozoa</taxon>
        <taxon>Nematoda</taxon>
        <taxon>Chromadorea</taxon>
        <taxon>Rhabditida</taxon>
        <taxon>Rhabditina</taxon>
        <taxon>Rhabditomorpha</taxon>
        <taxon>Strongyloidea</taxon>
        <taxon>Strongylidae</taxon>
        <taxon>Cylicostephanus</taxon>
    </lineage>
</organism>